<evidence type="ECO:0000259" key="1">
    <source>
        <dbReference type="Pfam" id="PF13229"/>
    </source>
</evidence>
<dbReference type="Proteomes" id="UP000055611">
    <property type="component" value="Chromosome"/>
</dbReference>
<proteinExistence type="predicted"/>
<name>A0A140D8Z3_9BACT</name>
<dbReference type="InterPro" id="IPR011050">
    <property type="entry name" value="Pectin_lyase_fold/virulence"/>
</dbReference>
<feature type="domain" description="Right handed beta helix" evidence="1">
    <location>
        <begin position="209"/>
        <end position="329"/>
    </location>
</feature>
<dbReference type="InterPro" id="IPR039448">
    <property type="entry name" value="Beta_helix"/>
</dbReference>
<evidence type="ECO:0000313" key="5">
    <source>
        <dbReference type="Proteomes" id="UP000295506"/>
    </source>
</evidence>
<dbReference type="EMBL" id="SOBK01000013">
    <property type="protein sequence ID" value="TDT86388.1"/>
    <property type="molecule type" value="Genomic_DNA"/>
</dbReference>
<evidence type="ECO:0000313" key="3">
    <source>
        <dbReference type="EMBL" id="TDT86388.1"/>
    </source>
</evidence>
<keyword evidence="4" id="KW-1185">Reference proteome</keyword>
<dbReference type="Pfam" id="PF13229">
    <property type="entry name" value="Beta_helix"/>
    <property type="match status" value="1"/>
</dbReference>
<dbReference type="RefSeq" id="WP_066798989.1">
    <property type="nucleotide sequence ID" value="NZ_CP014206.1"/>
</dbReference>
<dbReference type="Proteomes" id="UP000295506">
    <property type="component" value="Unassembled WGS sequence"/>
</dbReference>
<reference evidence="3 5" key="2">
    <citation type="submission" date="2019-03" db="EMBL/GenBank/DDBJ databases">
        <title>Genomic Encyclopedia of Type Strains, Phase IV (KMG-IV): sequencing the most valuable type-strain genomes for metagenomic binning, comparative biology and taxonomic classification.</title>
        <authorList>
            <person name="Goeker M."/>
        </authorList>
    </citation>
    <scope>NUCLEOTIDE SEQUENCE [LARGE SCALE GENOMIC DNA]</scope>
    <source>
        <strain evidence="3 5">DSM 101483</strain>
    </source>
</reference>
<dbReference type="AlphaFoldDB" id="A0A140D8Z3"/>
<accession>A0A140D8Z3</accession>
<reference evidence="2 4" key="1">
    <citation type="journal article" date="2016" name="Front. Microbiol.">
        <title>Genome Sequence of the Piezophilic, Mesophilic Sulfate-Reducing Bacterium Desulfovibrio indicus J2T.</title>
        <authorList>
            <person name="Cao J."/>
            <person name="Maignien L."/>
            <person name="Shao Z."/>
            <person name="Alain K."/>
            <person name="Jebbar M."/>
        </authorList>
    </citation>
    <scope>NUCLEOTIDE SEQUENCE [LARGE SCALE GENOMIC DNA]</scope>
    <source>
        <strain evidence="2 4">J2</strain>
    </source>
</reference>
<dbReference type="EMBL" id="CP014206">
    <property type="protein sequence ID" value="AMK09660.1"/>
    <property type="molecule type" value="Genomic_DNA"/>
</dbReference>
<gene>
    <name evidence="2" type="ORF">AWY79_00320</name>
    <name evidence="3" type="ORF">EDC59_11364</name>
</gene>
<dbReference type="SUPFAM" id="SSF51126">
    <property type="entry name" value="Pectin lyase-like"/>
    <property type="match status" value="1"/>
</dbReference>
<organism evidence="3 5">
    <name type="scientific">Pseudodesulfovibrio indicus</name>
    <dbReference type="NCBI Taxonomy" id="1716143"/>
    <lineage>
        <taxon>Bacteria</taxon>
        <taxon>Pseudomonadati</taxon>
        <taxon>Thermodesulfobacteriota</taxon>
        <taxon>Desulfovibrionia</taxon>
        <taxon>Desulfovibrionales</taxon>
        <taxon>Desulfovibrionaceae</taxon>
    </lineage>
</organism>
<sequence>MDRIDHSTATEAHQFTEGNPALGVPATVVTEKWLNGVQEELVGIIAGAGIVLDAEDTTQLGQAISFMIANYARTRLTEDIVVTVGPGGDFSSITQAISFLSRTYYSAGDGYIATVLLRSGFVWAESVALSCAFLPWVSIASEDAVVQVQRSAIPDGAAVFAGDRCIMPELLAPLAMDSSGTAGSHIGIHLIGSVLSMSGGFRDGDWRNIVVQSNSSLSATGCDFSGAGDIGVYVQDSRAVIDSSDVSSCATNGIMGMRSSFISAASSNADNCGVGMKANMGAVITAWSSHAVNCATYGYHAADLGQMQVTSADASGAGTYGYCVTSGAMLNRRASTGSYSQALITPTTHGIIF</sequence>
<evidence type="ECO:0000313" key="4">
    <source>
        <dbReference type="Proteomes" id="UP000055611"/>
    </source>
</evidence>
<protein>
    <recommendedName>
        <fullName evidence="1">Right handed beta helix domain-containing protein</fullName>
    </recommendedName>
</protein>
<dbReference type="KEGG" id="dej:AWY79_00320"/>
<dbReference type="OrthoDB" id="5455928at2"/>
<evidence type="ECO:0000313" key="2">
    <source>
        <dbReference type="EMBL" id="AMK09660.1"/>
    </source>
</evidence>